<evidence type="ECO:0000313" key="2">
    <source>
        <dbReference type="Proteomes" id="UP000247569"/>
    </source>
</evidence>
<reference evidence="1 2" key="1">
    <citation type="submission" date="2018-05" db="EMBL/GenBank/DDBJ databases">
        <title>Genomic Encyclopedia of Type Strains, Phase IV (KMG-IV): sequencing the most valuable type-strain genomes for metagenomic binning, comparative biology and taxonomic classification.</title>
        <authorList>
            <person name="Goeker M."/>
        </authorList>
    </citation>
    <scope>NUCLEOTIDE SEQUENCE [LARGE SCALE GENOMIC DNA]</scope>
    <source>
        <strain evidence="1 2">DSM 44704</strain>
    </source>
</reference>
<dbReference type="SUPFAM" id="SSF53681">
    <property type="entry name" value="Aspartate/glutamate racemase"/>
    <property type="match status" value="2"/>
</dbReference>
<dbReference type="GO" id="GO:0016855">
    <property type="term" value="F:racemase and epimerase activity, acting on amino acids and derivatives"/>
    <property type="evidence" value="ECO:0007669"/>
    <property type="project" value="InterPro"/>
</dbReference>
<evidence type="ECO:0000313" key="1">
    <source>
        <dbReference type="EMBL" id="PXX60909.1"/>
    </source>
</evidence>
<name>A0A318JWD7_9NOCA</name>
<gene>
    <name evidence="1" type="ORF">DFR70_109100</name>
</gene>
<dbReference type="Proteomes" id="UP000247569">
    <property type="component" value="Unassembled WGS sequence"/>
</dbReference>
<dbReference type="InterPro" id="IPR001920">
    <property type="entry name" value="Asp/Glu_race"/>
</dbReference>
<sequence length="276" mass="29995">MDASPPPPSGHDQPVSSLHRPIAVFDAGLGSYSAVELLHQRLPDRDIVYLADRASFPYGAKDRAELLSVVERAVRYLAELEPCAILLASNAPSVTILDDLRGPAPIFGVRPPVREALGVAGEVAVLGVRSLVESAELAEFLRAEAGADNVRVHAVNASSLVELVESGDFLFRREHTSSVIAEFLDALLAEHPGIAAVTLSSTHLPWLRDYFERARPELRLFDPIEGVVDQIRPLSMPGSGIVRGLVTENERYPASEFRDMLARLEIDLALESVVIP</sequence>
<comment type="caution">
    <text evidence="1">The sequence shown here is derived from an EMBL/GenBank/DDBJ whole genome shotgun (WGS) entry which is preliminary data.</text>
</comment>
<keyword evidence="2" id="KW-1185">Reference proteome</keyword>
<dbReference type="AlphaFoldDB" id="A0A318JWD7"/>
<dbReference type="EMBL" id="QJKF01000009">
    <property type="protein sequence ID" value="PXX60909.1"/>
    <property type="molecule type" value="Genomic_DNA"/>
</dbReference>
<organism evidence="1 2">
    <name type="scientific">Nocardia tenerifensis</name>
    <dbReference type="NCBI Taxonomy" id="228006"/>
    <lineage>
        <taxon>Bacteria</taxon>
        <taxon>Bacillati</taxon>
        <taxon>Actinomycetota</taxon>
        <taxon>Actinomycetes</taxon>
        <taxon>Mycobacteriales</taxon>
        <taxon>Nocardiaceae</taxon>
        <taxon>Nocardia</taxon>
    </lineage>
</organism>
<protein>
    <submittedName>
        <fullName evidence="1">Glutamate racemase</fullName>
    </submittedName>
</protein>
<dbReference type="Gene3D" id="3.40.50.1860">
    <property type="match status" value="2"/>
</dbReference>
<accession>A0A318JWD7</accession>
<proteinExistence type="predicted"/>